<organism evidence="1 2">
    <name type="scientific">Parageobacillus toebii</name>
    <dbReference type="NCBI Taxonomy" id="153151"/>
    <lineage>
        <taxon>Bacteria</taxon>
        <taxon>Bacillati</taxon>
        <taxon>Bacillota</taxon>
        <taxon>Bacilli</taxon>
        <taxon>Bacillales</taxon>
        <taxon>Anoxybacillaceae</taxon>
        <taxon>Parageobacillus</taxon>
    </lineage>
</organism>
<dbReference type="EMBL" id="LQYW01000172">
    <property type="protein sequence ID" value="KYD22936.1"/>
    <property type="molecule type" value="Genomic_DNA"/>
</dbReference>
<dbReference type="AlphaFoldDB" id="A0A150MEN8"/>
<protein>
    <submittedName>
        <fullName evidence="1">Uncharacterized protein</fullName>
    </submittedName>
</protein>
<evidence type="ECO:0000313" key="1">
    <source>
        <dbReference type="EMBL" id="KYD22936.1"/>
    </source>
</evidence>
<dbReference type="PATRIC" id="fig|153151.4.peg.1940"/>
<sequence length="53" mass="5690">MVHGDSAISFPAYNVEIIVGFIVWELSVKFACPQCGGSKKLVAYHDDGTDGNC</sequence>
<name>A0A150MEN8_9BACL</name>
<proteinExistence type="predicted"/>
<evidence type="ECO:0000313" key="2">
    <source>
        <dbReference type="Proteomes" id="UP000075324"/>
    </source>
</evidence>
<accession>A0A150MEN8</accession>
<comment type="caution">
    <text evidence="1">The sequence shown here is derived from an EMBL/GenBank/DDBJ whole genome shotgun (WGS) entry which is preliminary data.</text>
</comment>
<dbReference type="Proteomes" id="UP000075324">
    <property type="component" value="Unassembled WGS sequence"/>
</dbReference>
<gene>
    <name evidence="1" type="ORF">B4110_1859</name>
</gene>
<reference evidence="1 2" key="1">
    <citation type="submission" date="2016-01" db="EMBL/GenBank/DDBJ databases">
        <title>Draft Genome Sequences of Seven Thermophilic Sporeformers Isolated from Foods.</title>
        <authorList>
            <person name="Berendsen E.M."/>
            <person name="Wells-Bennik M.H."/>
            <person name="Krawcyk A.O."/>
            <person name="De Jong A."/>
            <person name="Holsappel S."/>
            <person name="Eijlander R.T."/>
            <person name="Kuipers O.P."/>
        </authorList>
    </citation>
    <scope>NUCLEOTIDE SEQUENCE [LARGE SCALE GENOMIC DNA]</scope>
    <source>
        <strain evidence="1 2">B4110</strain>
    </source>
</reference>